<accession>A0ABQ8TIW4</accession>
<evidence type="ECO:0000313" key="2">
    <source>
        <dbReference type="Proteomes" id="UP001148838"/>
    </source>
</evidence>
<organism evidence="1 2">
    <name type="scientific">Periplaneta americana</name>
    <name type="common">American cockroach</name>
    <name type="synonym">Blatta americana</name>
    <dbReference type="NCBI Taxonomy" id="6978"/>
    <lineage>
        <taxon>Eukaryota</taxon>
        <taxon>Metazoa</taxon>
        <taxon>Ecdysozoa</taxon>
        <taxon>Arthropoda</taxon>
        <taxon>Hexapoda</taxon>
        <taxon>Insecta</taxon>
        <taxon>Pterygota</taxon>
        <taxon>Neoptera</taxon>
        <taxon>Polyneoptera</taxon>
        <taxon>Dictyoptera</taxon>
        <taxon>Blattodea</taxon>
        <taxon>Blattoidea</taxon>
        <taxon>Blattidae</taxon>
        <taxon>Blattinae</taxon>
        <taxon>Periplaneta</taxon>
    </lineage>
</organism>
<name>A0ABQ8TIW4_PERAM</name>
<dbReference type="EMBL" id="JAJSOF020000009">
    <property type="protein sequence ID" value="KAJ4446369.1"/>
    <property type="molecule type" value="Genomic_DNA"/>
</dbReference>
<dbReference type="PANTHER" id="PTHR46060">
    <property type="entry name" value="MARINER MOS1 TRANSPOSASE-LIKE PROTEIN"/>
    <property type="match status" value="1"/>
</dbReference>
<keyword evidence="2" id="KW-1185">Reference proteome</keyword>
<proteinExistence type="predicted"/>
<protein>
    <recommendedName>
        <fullName evidence="3">Histone-lysine N-methyltransferase SETMAR</fullName>
    </recommendedName>
</protein>
<evidence type="ECO:0008006" key="3">
    <source>
        <dbReference type="Google" id="ProtNLM"/>
    </source>
</evidence>
<reference evidence="1 2" key="1">
    <citation type="journal article" date="2022" name="Allergy">
        <title>Genome assembly and annotation of Periplaneta americana reveal a comprehensive cockroach allergen profile.</title>
        <authorList>
            <person name="Wang L."/>
            <person name="Xiong Q."/>
            <person name="Saelim N."/>
            <person name="Wang L."/>
            <person name="Nong W."/>
            <person name="Wan A.T."/>
            <person name="Shi M."/>
            <person name="Liu X."/>
            <person name="Cao Q."/>
            <person name="Hui J.H.L."/>
            <person name="Sookrung N."/>
            <person name="Leung T.F."/>
            <person name="Tungtrongchitr A."/>
            <person name="Tsui S.K.W."/>
        </authorList>
    </citation>
    <scope>NUCLEOTIDE SEQUENCE [LARGE SCALE GENOMIC DNA]</scope>
    <source>
        <strain evidence="1">PWHHKU_190912</strain>
    </source>
</reference>
<evidence type="ECO:0000313" key="1">
    <source>
        <dbReference type="EMBL" id="KAJ4446369.1"/>
    </source>
</evidence>
<comment type="caution">
    <text evidence="1">The sequence shown here is derived from an EMBL/GenBank/DDBJ whole genome shotgun (WGS) entry which is preliminary data.</text>
</comment>
<dbReference type="PANTHER" id="PTHR46060:SF1">
    <property type="entry name" value="MARINER MOS1 TRANSPOSASE-LIKE PROTEIN"/>
    <property type="match status" value="1"/>
</dbReference>
<sequence length="274" mass="31131">MSLGSSTESYPAFARIGLRENPGNTSTSVRNNRDSGAVLAVECTSKQYVSSSSRVKVVSLFLSQPHAVKMCAAIASLARCESKLELSEDFPQISRTLLYEVITEDLDYRKLSARWVPKLLSEELKAQQIGAALSFLENYERKGDAFLDQIVTGDETWVRYVNAETELQSMQWGHTHSPKKPTKSCRTATKVQEFNWEVLDHPTFSPDLVSSDYHLFMHMKTWLGSKHFDDDEELKTSVVGWLQSQAAEFYNCGISKFVKRYDKCLNVTRNYVEK</sequence>
<dbReference type="Gene3D" id="3.30.420.10">
    <property type="entry name" value="Ribonuclease H-like superfamily/Ribonuclease H"/>
    <property type="match status" value="1"/>
</dbReference>
<dbReference type="InterPro" id="IPR052709">
    <property type="entry name" value="Transposase-MT_Hybrid"/>
</dbReference>
<gene>
    <name evidence="1" type="ORF">ANN_13065</name>
</gene>
<dbReference type="InterPro" id="IPR036397">
    <property type="entry name" value="RNaseH_sf"/>
</dbReference>
<dbReference type="Proteomes" id="UP001148838">
    <property type="component" value="Unassembled WGS sequence"/>
</dbReference>